<feature type="domain" description="RsbT co-antagonist protein RsbRD N-terminal" evidence="3">
    <location>
        <begin position="33"/>
        <end position="176"/>
    </location>
</feature>
<evidence type="ECO:0000313" key="6">
    <source>
        <dbReference type="Proteomes" id="UP000271678"/>
    </source>
</evidence>
<evidence type="ECO:0000259" key="4">
    <source>
        <dbReference type="Pfam" id="PF17853"/>
    </source>
</evidence>
<evidence type="ECO:0000259" key="2">
    <source>
        <dbReference type="Pfam" id="PF13556"/>
    </source>
</evidence>
<dbReference type="InterPro" id="IPR041522">
    <property type="entry name" value="CdaR_GGDEF"/>
</dbReference>
<name>A0A3M9M0M4_9MICO</name>
<evidence type="ECO:0000259" key="3">
    <source>
        <dbReference type="Pfam" id="PF14361"/>
    </source>
</evidence>
<dbReference type="Gene3D" id="1.10.10.2840">
    <property type="entry name" value="PucR C-terminal helix-turn-helix domain"/>
    <property type="match status" value="1"/>
</dbReference>
<feature type="domain" description="CdaR GGDEF-like" evidence="4">
    <location>
        <begin position="198"/>
        <end position="309"/>
    </location>
</feature>
<dbReference type="PANTHER" id="PTHR33744:SF1">
    <property type="entry name" value="DNA-BINDING TRANSCRIPTIONAL ACTIVATOR ADER"/>
    <property type="match status" value="1"/>
</dbReference>
<dbReference type="Pfam" id="PF13556">
    <property type="entry name" value="HTH_30"/>
    <property type="match status" value="1"/>
</dbReference>
<sequence length="430" mass="47481">MPDVSPRSALPADAELQAHVAVVAAGLNDRFAELTTDMRDLLAARISELQGDTAIIDLLESSVAGNIENILHSLRHWIPVENIEPPSAAVEYARRLSQRGIPVNALVRAYRLGQQFLLKEAYAEAVRQLADPTARECAYEQIVTLTFDYIDWISQRVVTVYETEREEWLAERNTARFGRVEALLSGAASDVDNSEPIIGYRLRGRHLGLVLWVDDSGAQQDQLTRFNRAAAAIADHLCATGLLVVSRDQSTAWAWIAVPEAVEAVPPIPASILDHASGPPLPMIAIGRPHGGLAGFRHTHREALQAQRVAMIRDDPQHAVTAFDEPGLTVAALLAQDVDQTRWWVRETLGDLALDDEQNRRLRDTLLLFFRNDSSYTATADAIVMHKNSVKYRIASAEKAMGRPVGQDRQAIELALTACHWLGPAVLRTQ</sequence>
<comment type="caution">
    <text evidence="5">The sequence shown here is derived from an EMBL/GenBank/DDBJ whole genome shotgun (WGS) entry which is preliminary data.</text>
</comment>
<proteinExistence type="inferred from homology"/>
<dbReference type="EMBL" id="RJJQ01000021">
    <property type="protein sequence ID" value="RNI18982.1"/>
    <property type="molecule type" value="Genomic_DNA"/>
</dbReference>
<reference evidence="5 6" key="1">
    <citation type="submission" date="2018-11" db="EMBL/GenBank/DDBJ databases">
        <title>Draft genome of Simplicispira Flexivirga sp. BO-16.</title>
        <authorList>
            <person name="Im W.T."/>
        </authorList>
    </citation>
    <scope>NUCLEOTIDE SEQUENCE [LARGE SCALE GENOMIC DNA]</scope>
    <source>
        <strain evidence="5 6">BO-16</strain>
    </source>
</reference>
<dbReference type="OrthoDB" id="3663486at2"/>
<dbReference type="InterPro" id="IPR051448">
    <property type="entry name" value="CdaR-like_regulators"/>
</dbReference>
<dbReference type="InterPro" id="IPR025736">
    <property type="entry name" value="PucR_C-HTH_dom"/>
</dbReference>
<gene>
    <name evidence="5" type="ORF">EFY87_17110</name>
</gene>
<accession>A0A3M9M0M4</accession>
<protein>
    <submittedName>
        <fullName evidence="5">PucR family transcriptional regulator</fullName>
    </submittedName>
</protein>
<dbReference type="RefSeq" id="WP_123272705.1">
    <property type="nucleotide sequence ID" value="NZ_RJJQ01000021.1"/>
</dbReference>
<dbReference type="Pfam" id="PF14361">
    <property type="entry name" value="RsbRD_N"/>
    <property type="match status" value="1"/>
</dbReference>
<feature type="domain" description="PucR C-terminal helix-turn-helix" evidence="2">
    <location>
        <begin position="362"/>
        <end position="416"/>
    </location>
</feature>
<evidence type="ECO:0000313" key="5">
    <source>
        <dbReference type="EMBL" id="RNI18982.1"/>
    </source>
</evidence>
<comment type="similarity">
    <text evidence="1">Belongs to the CdaR family.</text>
</comment>
<dbReference type="InterPro" id="IPR042070">
    <property type="entry name" value="PucR_C-HTH_sf"/>
</dbReference>
<dbReference type="Pfam" id="PF17853">
    <property type="entry name" value="GGDEF_2"/>
    <property type="match status" value="1"/>
</dbReference>
<organism evidence="5 6">
    <name type="scientific">Flexivirga caeni</name>
    <dbReference type="NCBI Taxonomy" id="2294115"/>
    <lineage>
        <taxon>Bacteria</taxon>
        <taxon>Bacillati</taxon>
        <taxon>Actinomycetota</taxon>
        <taxon>Actinomycetes</taxon>
        <taxon>Micrococcales</taxon>
        <taxon>Dermacoccaceae</taxon>
        <taxon>Flexivirga</taxon>
    </lineage>
</organism>
<keyword evidence="6" id="KW-1185">Reference proteome</keyword>
<dbReference type="PANTHER" id="PTHR33744">
    <property type="entry name" value="CARBOHYDRATE DIACID REGULATOR"/>
    <property type="match status" value="1"/>
</dbReference>
<dbReference type="InterPro" id="IPR025751">
    <property type="entry name" value="RsbRD_N_dom"/>
</dbReference>
<dbReference type="Proteomes" id="UP000271678">
    <property type="component" value="Unassembled WGS sequence"/>
</dbReference>
<dbReference type="AlphaFoldDB" id="A0A3M9M0M4"/>
<evidence type="ECO:0000256" key="1">
    <source>
        <dbReference type="ARBA" id="ARBA00006754"/>
    </source>
</evidence>